<dbReference type="InterPro" id="IPR045304">
    <property type="entry name" value="LbH_SAT"/>
</dbReference>
<dbReference type="GO" id="GO:0005737">
    <property type="term" value="C:cytoplasm"/>
    <property type="evidence" value="ECO:0007669"/>
    <property type="project" value="InterPro"/>
</dbReference>
<dbReference type="InterPro" id="IPR011004">
    <property type="entry name" value="Trimer_LpxA-like_sf"/>
</dbReference>
<evidence type="ECO:0000256" key="4">
    <source>
        <dbReference type="ARBA" id="ARBA00023315"/>
    </source>
</evidence>
<evidence type="ECO:0000313" key="6">
    <source>
        <dbReference type="EMBL" id="QTD48385.1"/>
    </source>
</evidence>
<keyword evidence="4 5" id="KW-0012">Acyltransferase</keyword>
<dbReference type="Gene3D" id="2.160.10.10">
    <property type="entry name" value="Hexapeptide repeat proteins"/>
    <property type="match status" value="1"/>
</dbReference>
<accession>A0A8A4TP70</accession>
<keyword evidence="7" id="KW-1185">Reference proteome</keyword>
<keyword evidence="3" id="KW-0677">Repeat</keyword>
<dbReference type="Pfam" id="PF00132">
    <property type="entry name" value="Hexapep"/>
    <property type="match status" value="1"/>
</dbReference>
<dbReference type="SUPFAM" id="SSF51161">
    <property type="entry name" value="Trimeric LpxA-like enzymes"/>
    <property type="match status" value="1"/>
</dbReference>
<dbReference type="GO" id="GO:0006535">
    <property type="term" value="P:cysteine biosynthetic process from serine"/>
    <property type="evidence" value="ECO:0007669"/>
    <property type="project" value="InterPro"/>
</dbReference>
<proteinExistence type="inferred from homology"/>
<evidence type="ECO:0000256" key="1">
    <source>
        <dbReference type="ARBA" id="ARBA00007274"/>
    </source>
</evidence>
<dbReference type="Proteomes" id="UP000663929">
    <property type="component" value="Chromosome"/>
</dbReference>
<name>A0A8A4TP70_SULCO</name>
<dbReference type="InterPro" id="IPR018357">
    <property type="entry name" value="Hexapep_transf_CS"/>
</dbReference>
<reference evidence="6" key="1">
    <citation type="submission" date="2021-03" db="EMBL/GenBank/DDBJ databases">
        <title>Acanthopleuribacteraceae sp. M133.</title>
        <authorList>
            <person name="Wang G."/>
        </authorList>
    </citation>
    <scope>NUCLEOTIDE SEQUENCE</scope>
    <source>
        <strain evidence="6">M133</strain>
    </source>
</reference>
<evidence type="ECO:0000256" key="3">
    <source>
        <dbReference type="ARBA" id="ARBA00022737"/>
    </source>
</evidence>
<dbReference type="RefSeq" id="WP_237378039.1">
    <property type="nucleotide sequence ID" value="NZ_CP071793.1"/>
</dbReference>
<protein>
    <recommendedName>
        <fullName evidence="5">Serine acetyltransferase</fullName>
        <ecNumber evidence="5">2.3.1.30</ecNumber>
    </recommendedName>
</protein>
<evidence type="ECO:0000256" key="2">
    <source>
        <dbReference type="ARBA" id="ARBA00022679"/>
    </source>
</evidence>
<dbReference type="InterPro" id="IPR001451">
    <property type="entry name" value="Hexapep"/>
</dbReference>
<dbReference type="KEGG" id="scor:J3U87_22625"/>
<dbReference type="PROSITE" id="PS00101">
    <property type="entry name" value="HEXAPEP_TRANSFERASES"/>
    <property type="match status" value="1"/>
</dbReference>
<comment type="catalytic activity">
    <reaction evidence="5">
        <text>L-serine + acetyl-CoA = O-acetyl-L-serine + CoA</text>
        <dbReference type="Rhea" id="RHEA:24560"/>
        <dbReference type="ChEBI" id="CHEBI:33384"/>
        <dbReference type="ChEBI" id="CHEBI:57287"/>
        <dbReference type="ChEBI" id="CHEBI:57288"/>
        <dbReference type="ChEBI" id="CHEBI:58340"/>
        <dbReference type="EC" id="2.3.1.30"/>
    </reaction>
</comment>
<dbReference type="PANTHER" id="PTHR42811">
    <property type="entry name" value="SERINE ACETYLTRANSFERASE"/>
    <property type="match status" value="1"/>
</dbReference>
<dbReference type="PIRSF" id="PIRSF000441">
    <property type="entry name" value="CysE"/>
    <property type="match status" value="1"/>
</dbReference>
<gene>
    <name evidence="6" type="ORF">J3U87_22625</name>
</gene>
<evidence type="ECO:0000313" key="7">
    <source>
        <dbReference type="Proteomes" id="UP000663929"/>
    </source>
</evidence>
<organism evidence="6 7">
    <name type="scientific">Sulfidibacter corallicola</name>
    <dbReference type="NCBI Taxonomy" id="2818388"/>
    <lineage>
        <taxon>Bacteria</taxon>
        <taxon>Pseudomonadati</taxon>
        <taxon>Acidobacteriota</taxon>
        <taxon>Holophagae</taxon>
        <taxon>Acanthopleuribacterales</taxon>
        <taxon>Acanthopleuribacteraceae</taxon>
        <taxon>Sulfidibacter</taxon>
    </lineage>
</organism>
<dbReference type="EMBL" id="CP071793">
    <property type="protein sequence ID" value="QTD48385.1"/>
    <property type="molecule type" value="Genomic_DNA"/>
</dbReference>
<dbReference type="CDD" id="cd03354">
    <property type="entry name" value="LbH_SAT"/>
    <property type="match status" value="1"/>
</dbReference>
<sequence>MGEHRNGKGLWRTWREDYHLHGARLRNTAWWAIAIYRFGAWTLERRFPPWRWFVGKIYGLLFFSIGIVNGIEIDRRAKIGEGLHLIHAGNIKIHPAAEIGERCGMMHDVTLGMSPGREGAPCIGNDVFIGAGAKILGPVTVGDGAMIAANSLVVTNIPPDVTAIGVPARPMPHSKGAPRRAS</sequence>
<dbReference type="GO" id="GO:0009001">
    <property type="term" value="F:serine O-acetyltransferase activity"/>
    <property type="evidence" value="ECO:0007669"/>
    <property type="project" value="UniProtKB-EC"/>
</dbReference>
<evidence type="ECO:0000256" key="5">
    <source>
        <dbReference type="PIRNR" id="PIRNR000441"/>
    </source>
</evidence>
<keyword evidence="2 5" id="KW-0808">Transferase</keyword>
<dbReference type="AlphaFoldDB" id="A0A8A4TP70"/>
<dbReference type="EC" id="2.3.1.30" evidence="5"/>
<dbReference type="InterPro" id="IPR005881">
    <property type="entry name" value="Ser_O-AcTrfase"/>
</dbReference>
<comment type="similarity">
    <text evidence="1 5">Belongs to the transferase hexapeptide repeat family.</text>
</comment>